<proteinExistence type="predicted"/>
<organism evidence="1">
    <name type="scientific">Arundo donax</name>
    <name type="common">Giant reed</name>
    <name type="synonym">Donax arundinaceus</name>
    <dbReference type="NCBI Taxonomy" id="35708"/>
    <lineage>
        <taxon>Eukaryota</taxon>
        <taxon>Viridiplantae</taxon>
        <taxon>Streptophyta</taxon>
        <taxon>Embryophyta</taxon>
        <taxon>Tracheophyta</taxon>
        <taxon>Spermatophyta</taxon>
        <taxon>Magnoliopsida</taxon>
        <taxon>Liliopsida</taxon>
        <taxon>Poales</taxon>
        <taxon>Poaceae</taxon>
        <taxon>PACMAD clade</taxon>
        <taxon>Arundinoideae</taxon>
        <taxon>Arundineae</taxon>
        <taxon>Arundo</taxon>
    </lineage>
</organism>
<name>A0A0A9THU9_ARUDO</name>
<accession>A0A0A9THU9</accession>
<protein>
    <submittedName>
        <fullName evidence="1">Uncharacterized protein</fullName>
    </submittedName>
</protein>
<dbReference type="EMBL" id="GBRH01233933">
    <property type="protein sequence ID" value="JAD63962.1"/>
    <property type="molecule type" value="Transcribed_RNA"/>
</dbReference>
<sequence length="32" mass="3709">MGSIIDAECYMQFIRFITELNKALIMVKKTCP</sequence>
<reference evidence="1" key="1">
    <citation type="submission" date="2014-09" db="EMBL/GenBank/DDBJ databases">
        <authorList>
            <person name="Magalhaes I.L.F."/>
            <person name="Oliveira U."/>
            <person name="Santos F.R."/>
            <person name="Vidigal T.H.D.A."/>
            <person name="Brescovit A.D."/>
            <person name="Santos A.J."/>
        </authorList>
    </citation>
    <scope>NUCLEOTIDE SEQUENCE</scope>
    <source>
        <tissue evidence="1">Shoot tissue taken approximately 20 cm above the soil surface</tissue>
    </source>
</reference>
<dbReference type="AlphaFoldDB" id="A0A0A9THU9"/>
<evidence type="ECO:0000313" key="1">
    <source>
        <dbReference type="EMBL" id="JAD63962.1"/>
    </source>
</evidence>
<reference evidence="1" key="2">
    <citation type="journal article" date="2015" name="Data Brief">
        <title>Shoot transcriptome of the giant reed, Arundo donax.</title>
        <authorList>
            <person name="Barrero R.A."/>
            <person name="Guerrero F.D."/>
            <person name="Moolhuijzen P."/>
            <person name="Goolsby J.A."/>
            <person name="Tidwell J."/>
            <person name="Bellgard S.E."/>
            <person name="Bellgard M.I."/>
        </authorList>
    </citation>
    <scope>NUCLEOTIDE SEQUENCE</scope>
    <source>
        <tissue evidence="1">Shoot tissue taken approximately 20 cm above the soil surface</tissue>
    </source>
</reference>